<dbReference type="InterPro" id="IPR036211">
    <property type="entry name" value="eIF4G_eIF4E-bd_sf"/>
</dbReference>
<evidence type="ECO:0000259" key="1">
    <source>
        <dbReference type="Pfam" id="PF12152"/>
    </source>
</evidence>
<feature type="domain" description="Eukaryotic translation initiation factor 4G1 eIF4E-binding" evidence="1">
    <location>
        <begin position="37"/>
        <end position="90"/>
    </location>
</feature>
<dbReference type="OrthoDB" id="2789223at2759"/>
<dbReference type="Gene3D" id="1.20.970.30">
    <property type="entry name" value="eIF4G, eIF4E-binding domain"/>
    <property type="match status" value="1"/>
</dbReference>
<dbReference type="AlphaFoldDB" id="A0A4Y9Y7H4"/>
<sequence>MSRSRSSHAAAAPPQRFYSLAEVVTGSIPEPVPCVFTSARPIQDLTSVSYPDGIHGPDPAFTGNVNALPGKFKYDRRFMLQFKEACTERPANLAPLGAIGLTPEDLEFLKDQAHKDKKGKQPCVGLSDHRRSHHRVAIRVHVHGAFARSSSYTEY</sequence>
<gene>
    <name evidence="2" type="ORF">EVG20_g8428</name>
</gene>
<evidence type="ECO:0000313" key="3">
    <source>
        <dbReference type="Proteomes" id="UP000298327"/>
    </source>
</evidence>
<dbReference type="Proteomes" id="UP000298327">
    <property type="component" value="Unassembled WGS sequence"/>
</dbReference>
<name>A0A4Y9Y7H4_9AGAM</name>
<comment type="caution">
    <text evidence="2">The sequence shown here is derived from an EMBL/GenBank/DDBJ whole genome shotgun (WGS) entry which is preliminary data.</text>
</comment>
<accession>A0A4Y9Y7H4</accession>
<dbReference type="InterPro" id="IPR022745">
    <property type="entry name" value="eIF4G1_eIF4E-bd"/>
</dbReference>
<dbReference type="STRING" id="205917.A0A4Y9Y7H4"/>
<proteinExistence type="predicted"/>
<protein>
    <recommendedName>
        <fullName evidence="1">Eukaryotic translation initiation factor 4G1 eIF4E-binding domain-containing protein</fullName>
    </recommendedName>
</protein>
<dbReference type="SUPFAM" id="SSF101489">
    <property type="entry name" value="Eukaryotic initiation factor 4f subunit eIF4g, eIF4e-binding domain"/>
    <property type="match status" value="1"/>
</dbReference>
<dbReference type="Pfam" id="PF12152">
    <property type="entry name" value="eIF_4G1"/>
    <property type="match status" value="1"/>
</dbReference>
<organism evidence="2 3">
    <name type="scientific">Dentipellis fragilis</name>
    <dbReference type="NCBI Taxonomy" id="205917"/>
    <lineage>
        <taxon>Eukaryota</taxon>
        <taxon>Fungi</taxon>
        <taxon>Dikarya</taxon>
        <taxon>Basidiomycota</taxon>
        <taxon>Agaricomycotina</taxon>
        <taxon>Agaricomycetes</taxon>
        <taxon>Russulales</taxon>
        <taxon>Hericiaceae</taxon>
        <taxon>Dentipellis</taxon>
    </lineage>
</organism>
<reference evidence="2 3" key="1">
    <citation type="submission" date="2019-02" db="EMBL/GenBank/DDBJ databases">
        <title>Genome sequencing of the rare red list fungi Dentipellis fragilis.</title>
        <authorList>
            <person name="Buettner E."/>
            <person name="Kellner H."/>
        </authorList>
    </citation>
    <scope>NUCLEOTIDE SEQUENCE [LARGE SCALE GENOMIC DNA]</scope>
    <source>
        <strain evidence="2 3">DSM 105465</strain>
    </source>
</reference>
<evidence type="ECO:0000313" key="2">
    <source>
        <dbReference type="EMBL" id="TFY57733.1"/>
    </source>
</evidence>
<dbReference type="EMBL" id="SEOQ01000729">
    <property type="protein sequence ID" value="TFY57733.1"/>
    <property type="molecule type" value="Genomic_DNA"/>
</dbReference>
<keyword evidence="3" id="KW-1185">Reference proteome</keyword>